<dbReference type="Proteomes" id="UP000660262">
    <property type="component" value="Unassembled WGS sequence"/>
</dbReference>
<feature type="region of interest" description="Disordered" evidence="5">
    <location>
        <begin position="251"/>
        <end position="278"/>
    </location>
</feature>
<feature type="region of interest" description="Disordered" evidence="5">
    <location>
        <begin position="301"/>
        <end position="387"/>
    </location>
</feature>
<feature type="region of interest" description="Disordered" evidence="5">
    <location>
        <begin position="76"/>
        <end position="102"/>
    </location>
</feature>
<feature type="compositionally biased region" description="Polar residues" evidence="5">
    <location>
        <begin position="1"/>
        <end position="10"/>
    </location>
</feature>
<keyword evidence="3" id="KW-0862">Zinc</keyword>
<dbReference type="InterPro" id="IPR018957">
    <property type="entry name" value="Znf_C3HC4_RING-type"/>
</dbReference>
<evidence type="ECO:0000256" key="4">
    <source>
        <dbReference type="PROSITE-ProRule" id="PRU00175"/>
    </source>
</evidence>
<feature type="compositionally biased region" description="Acidic residues" evidence="5">
    <location>
        <begin position="77"/>
        <end position="102"/>
    </location>
</feature>
<evidence type="ECO:0000256" key="1">
    <source>
        <dbReference type="ARBA" id="ARBA00022723"/>
    </source>
</evidence>
<dbReference type="Pfam" id="PF00097">
    <property type="entry name" value="zf-C3HC4"/>
    <property type="match status" value="1"/>
</dbReference>
<feature type="compositionally biased region" description="Acidic residues" evidence="5">
    <location>
        <begin position="28"/>
        <end position="37"/>
    </location>
</feature>
<dbReference type="GO" id="GO:0008270">
    <property type="term" value="F:zinc ion binding"/>
    <property type="evidence" value="ECO:0007669"/>
    <property type="project" value="UniProtKB-KW"/>
</dbReference>
<dbReference type="EMBL" id="BNJQ01000008">
    <property type="protein sequence ID" value="GHP04601.1"/>
    <property type="molecule type" value="Genomic_DNA"/>
</dbReference>
<dbReference type="InterPro" id="IPR013083">
    <property type="entry name" value="Znf_RING/FYVE/PHD"/>
</dbReference>
<feature type="compositionally biased region" description="Acidic residues" evidence="5">
    <location>
        <begin position="12"/>
        <end position="21"/>
    </location>
</feature>
<dbReference type="Gene3D" id="3.30.40.10">
    <property type="entry name" value="Zinc/RING finger domain, C3HC4 (zinc finger)"/>
    <property type="match status" value="1"/>
</dbReference>
<evidence type="ECO:0000313" key="8">
    <source>
        <dbReference type="Proteomes" id="UP000660262"/>
    </source>
</evidence>
<dbReference type="PANTHER" id="PTHR47361">
    <property type="entry name" value="RING/U-BOX SUPERFAMILY PROTEIN"/>
    <property type="match status" value="1"/>
</dbReference>
<dbReference type="InterPro" id="IPR001841">
    <property type="entry name" value="Znf_RING"/>
</dbReference>
<accession>A0A830HG42</accession>
<evidence type="ECO:0000259" key="6">
    <source>
        <dbReference type="PROSITE" id="PS50089"/>
    </source>
</evidence>
<name>A0A830HG42_9CHLO</name>
<evidence type="ECO:0000313" key="7">
    <source>
        <dbReference type="EMBL" id="GHP04601.1"/>
    </source>
</evidence>
<dbReference type="SUPFAM" id="SSF57850">
    <property type="entry name" value="RING/U-box"/>
    <property type="match status" value="1"/>
</dbReference>
<reference evidence="7" key="1">
    <citation type="submission" date="2020-10" db="EMBL/GenBank/DDBJ databases">
        <title>Unveiling of a novel bifunctional photoreceptor, Dualchrome1, isolated from a cosmopolitan green alga.</title>
        <authorList>
            <person name="Suzuki S."/>
            <person name="Kawachi M."/>
        </authorList>
    </citation>
    <scope>NUCLEOTIDE SEQUENCE</scope>
    <source>
        <strain evidence="7">NIES 2893</strain>
    </source>
</reference>
<evidence type="ECO:0000256" key="2">
    <source>
        <dbReference type="ARBA" id="ARBA00022771"/>
    </source>
</evidence>
<proteinExistence type="predicted"/>
<feature type="region of interest" description="Disordered" evidence="5">
    <location>
        <begin position="1"/>
        <end position="56"/>
    </location>
</feature>
<feature type="compositionally biased region" description="Basic and acidic residues" evidence="5">
    <location>
        <begin position="352"/>
        <end position="373"/>
    </location>
</feature>
<organism evidence="7 8">
    <name type="scientific">Pycnococcus provasolii</name>
    <dbReference type="NCBI Taxonomy" id="41880"/>
    <lineage>
        <taxon>Eukaryota</taxon>
        <taxon>Viridiplantae</taxon>
        <taxon>Chlorophyta</taxon>
        <taxon>Pseudoscourfieldiophyceae</taxon>
        <taxon>Pseudoscourfieldiales</taxon>
        <taxon>Pycnococcaceae</taxon>
        <taxon>Pycnococcus</taxon>
    </lineage>
</organism>
<dbReference type="OrthoDB" id="1935339at2759"/>
<evidence type="ECO:0000256" key="5">
    <source>
        <dbReference type="SAM" id="MobiDB-lite"/>
    </source>
</evidence>
<keyword evidence="1" id="KW-0479">Metal-binding</keyword>
<feature type="compositionally biased region" description="Low complexity" evidence="5">
    <location>
        <begin position="332"/>
        <end position="349"/>
    </location>
</feature>
<evidence type="ECO:0000256" key="3">
    <source>
        <dbReference type="ARBA" id="ARBA00022833"/>
    </source>
</evidence>
<feature type="compositionally biased region" description="Polar residues" evidence="5">
    <location>
        <begin position="306"/>
        <end position="317"/>
    </location>
</feature>
<dbReference type="PROSITE" id="PS50089">
    <property type="entry name" value="ZF_RING_2"/>
    <property type="match status" value="1"/>
</dbReference>
<keyword evidence="2 4" id="KW-0863">Zinc-finger</keyword>
<sequence length="417" mass="45569">MSALRENTNGFLDDDFEEELEQQMFGLDLDDDNDEEENHNHNYNDNDTNDTNALALERNLPFLSNEPFYTPATLESCIDEDDDDDDADEDAPEDEEDEDQADFEVEPCPICFRVPGDATEDDGAFAVDHLCAVKGCQHKFCLSCIVTWAELRDPAPPSCPTCKQDFTHIYVNRTEDGVPTGEFFREEHITVLRTVSWIQKDALALKGKKPATWVGEDDAMRPAFSMHDAYDDDYESDGDYDGAEYEDRMSHKNKQALRRMRGDGSSSGGSSSAARRIVGNRRWGSGGYVAGGRVMARPVVQPHAASPSTPTNTQSSGAVAVPSGKGKGVAMAASPSACGGASPSPSSKPVNKKAEKRAAKAEEKLRKEAEKAERRRLRVSGGGKADVAKPDAVEKLLEQQEEAEIFLTTATDSTVAI</sequence>
<feature type="domain" description="RING-type" evidence="6">
    <location>
        <begin position="108"/>
        <end position="163"/>
    </location>
</feature>
<protein>
    <recommendedName>
        <fullName evidence="6">RING-type domain-containing protein</fullName>
    </recommendedName>
</protein>
<dbReference type="SMART" id="SM00184">
    <property type="entry name" value="RING"/>
    <property type="match status" value="1"/>
</dbReference>
<gene>
    <name evidence="7" type="ORF">PPROV_000335500</name>
</gene>
<dbReference type="AlphaFoldDB" id="A0A830HG42"/>
<keyword evidence="8" id="KW-1185">Reference proteome</keyword>
<comment type="caution">
    <text evidence="7">The sequence shown here is derived from an EMBL/GenBank/DDBJ whole genome shotgun (WGS) entry which is preliminary data.</text>
</comment>
<dbReference type="InterPro" id="IPR017907">
    <property type="entry name" value="Znf_RING_CS"/>
</dbReference>
<dbReference type="PROSITE" id="PS00518">
    <property type="entry name" value="ZF_RING_1"/>
    <property type="match status" value="1"/>
</dbReference>
<dbReference type="PANTHER" id="PTHR47361:SF4">
    <property type="entry name" value="RING_U-BOX SUPERFAMILY PROTEIN"/>
    <property type="match status" value="1"/>
</dbReference>